<feature type="compositionally biased region" description="Low complexity" evidence="1">
    <location>
        <begin position="225"/>
        <end position="246"/>
    </location>
</feature>
<sequence length="1157" mass="118789">MVRAGRGGFPTCWTRQGSGDAPPPPEGPGDREAAPPKGDPAGRGPGPPPPTPLGPVSGSRTGPSGAAGVRGSSAPRPRPAPGAAESKQRLEAATPSGHRPGAGSGDAGPTNSRDLSHRPEPCGRSAPLPLVRPSPGKPSCHTSCLRPRPISGTSSEPMGSCGGKGAGRALKGAGLGVFREAGPGAATCSRRHGGGGGHGHGPFGWGVRGPEHLLHHGLRPRAREPLAGAGEAPPARAPLQPGAPGSAAPPPPEPARPPPPPPPPPPQVPDLPPPLPECPAPAPGPACSPRPGDPEPRVPPAAAVRALCTPAAAGTAGCMCFCRAAGPLGPGPLAADSAPAGTCSLREPRGRTSGPILVSRTRGHETLSPARDLPPPPPPRPVLPGPLTLPPFTQAWLDKQGSTLGHFVNGKWLKPEGQEPVTCRDPCSGELLASCLQADDGFVALAVDVAGRALEAWSPLPGAARAQHLLRLAETLRRHQKLLWTLEAMASGRVVREVRDGDLPLAQQLLQYHASWAQTQEQALSGWEPVGVVAVVLPPAFSFIEMMWRICPALAVGCTVVVFGGPASLSALLVAQLSEEAGLPPGVLNVVMGTAPPETLLPGLPGVAKVAFSGPVQEGKALRRALAGSGADLSLSLGTESLLVVTDTADLDSAVEGVVDAAWSDRSPGGLRLLVQLSAYEEMLWKLETRLRRVRQGRSLDWAVDMGTRGPAAWERAQSYVQEAQSQGAQIFQDGSTPPQSPFFPPTLVLGLAPASPCAQAEVPWPLVTVFPFRTAKEALAMSNGTPRGGSASVWSERLTLGLDLAYKLLMGTVWINAHGLKDAAAPVGGCKENGSAWHGGPDGLYEYLHPVGIPPRPQGPPQLLDYDKFGLSAPPVLPSGTSPASATAPYGVFVAGRFQNPSSRSSRPVLGSGGRICAHVAEGGAKDIREAVEAAHKAAAAWASRVPGSRASALWALADAVSQRSQELAEQLVEVTGSDLADTRTEVVLSIARLRAWGAQVHAQGAGLHSAGPHGPFLRLREALGVLAIVCPEGAAPARLCVSHRPGLGLGQRHRRGAQRGLPAAGSPALPGHGRPAPPRAGERGDGRPRSSHPLPGPSSGRPCPVVLRLCSGLPVCGVGLRWKPQGRVGKRRPQPMLGPGGRGGRTRAGPSGGPH</sequence>
<feature type="region of interest" description="Disordered" evidence="1">
    <location>
        <begin position="1"/>
        <end position="170"/>
    </location>
</feature>
<proteinExistence type="predicted"/>
<dbReference type="InterPro" id="IPR016161">
    <property type="entry name" value="Ald_DH/histidinol_DH"/>
</dbReference>
<feature type="compositionally biased region" description="Pro residues" evidence="1">
    <location>
        <begin position="372"/>
        <end position="382"/>
    </location>
</feature>
<evidence type="ECO:0000313" key="3">
    <source>
        <dbReference type="Ensembl" id="ENSSHAP00000030221.1"/>
    </source>
</evidence>
<reference evidence="3 4" key="1">
    <citation type="journal article" date="2011" name="Proc. Natl. Acad. Sci. U.S.A.">
        <title>Genetic diversity and population structure of the endangered marsupial Sarcophilus harrisii (Tasmanian devil).</title>
        <authorList>
            <person name="Miller W."/>
            <person name="Hayes V.M."/>
            <person name="Ratan A."/>
            <person name="Petersen D.C."/>
            <person name="Wittekindt N.E."/>
            <person name="Miller J."/>
            <person name="Walenz B."/>
            <person name="Knight J."/>
            <person name="Qi J."/>
            <person name="Zhao F."/>
            <person name="Wang Q."/>
            <person name="Bedoya-Reina O.C."/>
            <person name="Katiyar N."/>
            <person name="Tomsho L.P."/>
            <person name="Kasson L.M."/>
            <person name="Hardie R.A."/>
            <person name="Woodbridge P."/>
            <person name="Tindall E.A."/>
            <person name="Bertelsen M.F."/>
            <person name="Dixon D."/>
            <person name="Pyecroft S."/>
            <person name="Helgen K.M."/>
            <person name="Lesk A.M."/>
            <person name="Pringle T.H."/>
            <person name="Patterson N."/>
            <person name="Zhang Y."/>
            <person name="Kreiss A."/>
            <person name="Woods G.M."/>
            <person name="Jones M.E."/>
            <person name="Schuster S.C."/>
        </authorList>
    </citation>
    <scope>NUCLEOTIDE SEQUENCE [LARGE SCALE GENOMIC DNA]</scope>
</reference>
<dbReference type="GeneTree" id="ENSGT00940000161135"/>
<dbReference type="Ensembl" id="ENSSHAT00000042346.1">
    <property type="protein sequence ID" value="ENSSHAP00000030221.1"/>
    <property type="gene ID" value="ENSSHAG00000030327.1"/>
</dbReference>
<feature type="compositionally biased region" description="Pro residues" evidence="1">
    <location>
        <begin position="247"/>
        <end position="288"/>
    </location>
</feature>
<reference evidence="3" key="3">
    <citation type="submission" date="2025-09" db="UniProtKB">
        <authorList>
            <consortium name="Ensembl"/>
        </authorList>
    </citation>
    <scope>IDENTIFICATION</scope>
</reference>
<dbReference type="InParanoid" id="A0A7N4P040"/>
<feature type="region of interest" description="Disordered" evidence="1">
    <location>
        <begin position="190"/>
        <end position="212"/>
    </location>
</feature>
<reference evidence="3" key="2">
    <citation type="submission" date="2025-08" db="UniProtKB">
        <authorList>
            <consortium name="Ensembl"/>
        </authorList>
    </citation>
    <scope>IDENTIFICATION</scope>
</reference>
<dbReference type="InterPro" id="IPR016163">
    <property type="entry name" value="Ald_DH_C"/>
</dbReference>
<organism evidence="3 4">
    <name type="scientific">Sarcophilus harrisii</name>
    <name type="common">Tasmanian devil</name>
    <name type="synonym">Sarcophilus laniarius</name>
    <dbReference type="NCBI Taxonomy" id="9305"/>
    <lineage>
        <taxon>Eukaryota</taxon>
        <taxon>Metazoa</taxon>
        <taxon>Chordata</taxon>
        <taxon>Craniata</taxon>
        <taxon>Vertebrata</taxon>
        <taxon>Euteleostomi</taxon>
        <taxon>Mammalia</taxon>
        <taxon>Metatheria</taxon>
        <taxon>Dasyuromorphia</taxon>
        <taxon>Dasyuridae</taxon>
        <taxon>Sarcophilus</taxon>
    </lineage>
</organism>
<evidence type="ECO:0000259" key="2">
    <source>
        <dbReference type="Pfam" id="PF00171"/>
    </source>
</evidence>
<dbReference type="Gene3D" id="3.40.605.10">
    <property type="entry name" value="Aldehyde Dehydrogenase, Chain A, domain 1"/>
    <property type="match status" value="2"/>
</dbReference>
<dbReference type="Gene3D" id="3.40.309.10">
    <property type="entry name" value="Aldehyde Dehydrogenase, Chain A, domain 2"/>
    <property type="match status" value="1"/>
</dbReference>
<feature type="region of interest" description="Disordered" evidence="1">
    <location>
        <begin position="1123"/>
        <end position="1157"/>
    </location>
</feature>
<dbReference type="Proteomes" id="UP000007648">
    <property type="component" value="Unassembled WGS sequence"/>
</dbReference>
<dbReference type="GO" id="GO:0016620">
    <property type="term" value="F:oxidoreductase activity, acting on the aldehyde or oxo group of donors, NAD or NADP as acceptor"/>
    <property type="evidence" value="ECO:0007669"/>
    <property type="project" value="InterPro"/>
</dbReference>
<keyword evidence="4" id="KW-1185">Reference proteome</keyword>
<feature type="region of interest" description="Disordered" evidence="1">
    <location>
        <begin position="342"/>
        <end position="382"/>
    </location>
</feature>
<dbReference type="FunCoup" id="A0A7N4P040">
    <property type="interactions" value="272"/>
</dbReference>
<name>A0A7N4P040_SARHA</name>
<accession>A0A7N4P040</accession>
<dbReference type="AlphaFoldDB" id="A0A7N4P040"/>
<dbReference type="InterPro" id="IPR016162">
    <property type="entry name" value="Ald_DH_N"/>
</dbReference>
<evidence type="ECO:0000313" key="4">
    <source>
        <dbReference type="Proteomes" id="UP000007648"/>
    </source>
</evidence>
<dbReference type="PANTHER" id="PTHR11699">
    <property type="entry name" value="ALDEHYDE DEHYDROGENASE-RELATED"/>
    <property type="match status" value="1"/>
</dbReference>
<feature type="domain" description="Aldehyde dehydrogenase" evidence="2">
    <location>
        <begin position="412"/>
        <end position="850"/>
    </location>
</feature>
<feature type="region of interest" description="Disordered" evidence="1">
    <location>
        <begin position="224"/>
        <end position="298"/>
    </location>
</feature>
<gene>
    <name evidence="3" type="primary">ALDH16A1</name>
</gene>
<dbReference type="SUPFAM" id="SSF53720">
    <property type="entry name" value="ALDH-like"/>
    <property type="match status" value="2"/>
</dbReference>
<dbReference type="InterPro" id="IPR015590">
    <property type="entry name" value="Aldehyde_DH_dom"/>
</dbReference>
<protein>
    <recommendedName>
        <fullName evidence="2">Aldehyde dehydrogenase domain-containing protein</fullName>
    </recommendedName>
</protein>
<feature type="compositionally biased region" description="Gly residues" evidence="1">
    <location>
        <begin position="194"/>
        <end position="207"/>
    </location>
</feature>
<dbReference type="Pfam" id="PF00171">
    <property type="entry name" value="Aldedh"/>
    <property type="match status" value="2"/>
</dbReference>
<feature type="domain" description="Aldehyde dehydrogenase" evidence="2">
    <location>
        <begin position="915"/>
        <end position="1033"/>
    </location>
</feature>
<feature type="region of interest" description="Disordered" evidence="1">
    <location>
        <begin position="1052"/>
        <end position="1103"/>
    </location>
</feature>
<evidence type="ECO:0000256" key="1">
    <source>
        <dbReference type="SAM" id="MobiDB-lite"/>
    </source>
</evidence>